<evidence type="ECO:0000313" key="3">
    <source>
        <dbReference type="Proteomes" id="UP001219525"/>
    </source>
</evidence>
<feature type="domain" description="DAGKc" evidence="1">
    <location>
        <begin position="99"/>
        <end position="239"/>
    </location>
</feature>
<protein>
    <submittedName>
        <fullName evidence="2">ATP-NAD kinase-like domain-containing protein</fullName>
    </submittedName>
</protein>
<gene>
    <name evidence="2" type="ORF">GGX14DRAFT_591316</name>
</gene>
<accession>A0AAD6YKC7</accession>
<dbReference type="Pfam" id="PF00781">
    <property type="entry name" value="DAGK_cat"/>
    <property type="match status" value="1"/>
</dbReference>
<dbReference type="Gene3D" id="3.40.50.10330">
    <property type="entry name" value="Probable inorganic polyphosphate/atp-NAD kinase, domain 1"/>
    <property type="match status" value="1"/>
</dbReference>
<dbReference type="PANTHER" id="PTHR12358:SF31">
    <property type="entry name" value="ACYLGLYCEROL KINASE, MITOCHONDRIAL"/>
    <property type="match status" value="1"/>
</dbReference>
<dbReference type="InterPro" id="IPR050187">
    <property type="entry name" value="Lipid_Phosphate_FormReg"/>
</dbReference>
<dbReference type="InterPro" id="IPR001206">
    <property type="entry name" value="Diacylglycerol_kinase_cat_dom"/>
</dbReference>
<dbReference type="GO" id="GO:0005737">
    <property type="term" value="C:cytoplasm"/>
    <property type="evidence" value="ECO:0007669"/>
    <property type="project" value="TreeGrafter"/>
</dbReference>
<name>A0AAD6YKC7_9AGAR</name>
<comment type="caution">
    <text evidence="2">The sequence shown here is derived from an EMBL/GenBank/DDBJ whole genome shotgun (WGS) entry which is preliminary data.</text>
</comment>
<keyword evidence="2" id="KW-0808">Transferase</keyword>
<sequence length="463" mass="50802">MSNREIRIRTASKKPISLSYTDTELKIANERVFHIPLRQVIAARCDSRSLQLSYITNKKKAGALLLKKLVGTVEEVNDDVLDEWISSLLHMAYEGAGVKRGRRLKVLINPHGGTKQAVSIFNKTVEPILRAAQCALDVTHTTKRGHAYEIAKTMTLDYDAIVIVSGDGLIHEVLNGFAHHQQPLSAFRIPIAPIPAGTGNGLSLNILGVADGFDVCAAALNVVKGLPMNVDVFSLTQDGKRTISFMSQAMGLIADLDIGTENLRWMGEARFTYGLLRGLIQFKPCPVQLSYKAAESDKDKMFDTLQKQRIKEKAVSSLESQSPEFDDTALPPLKYSTTDDDGWTVVDKPLLYVLAGKGPYIGRDFMAFPVSLPDDGLIDINLQGLSSRSEIVLALGGAPKGDPYWKQSNEYIKAHAYRVTPLSSKGALAIDGEIFPFKEFQVETHQGLATLLSPYGYYAADFA</sequence>
<dbReference type="InterPro" id="IPR017438">
    <property type="entry name" value="ATP-NAD_kinase_N"/>
</dbReference>
<feature type="non-terminal residue" evidence="2">
    <location>
        <position position="1"/>
    </location>
</feature>
<keyword evidence="2" id="KW-0418">Kinase</keyword>
<dbReference type="AlphaFoldDB" id="A0AAD6YKC7"/>
<dbReference type="GO" id="GO:0016773">
    <property type="term" value="F:phosphotransferase activity, alcohol group as acceptor"/>
    <property type="evidence" value="ECO:0007669"/>
    <property type="project" value="UniProtKB-ARBA"/>
</dbReference>
<dbReference type="EMBL" id="JARJCW010000011">
    <property type="protein sequence ID" value="KAJ7219297.1"/>
    <property type="molecule type" value="Genomic_DNA"/>
</dbReference>
<keyword evidence="3" id="KW-1185">Reference proteome</keyword>
<dbReference type="Gene3D" id="2.60.200.40">
    <property type="match status" value="1"/>
</dbReference>
<dbReference type="SMART" id="SM00046">
    <property type="entry name" value="DAGKc"/>
    <property type="match status" value="1"/>
</dbReference>
<dbReference type="GO" id="GO:0001727">
    <property type="term" value="F:lipid kinase activity"/>
    <property type="evidence" value="ECO:0007669"/>
    <property type="project" value="UniProtKB-ARBA"/>
</dbReference>
<dbReference type="GO" id="GO:0046512">
    <property type="term" value="P:sphingosine biosynthetic process"/>
    <property type="evidence" value="ECO:0007669"/>
    <property type="project" value="TreeGrafter"/>
</dbReference>
<reference evidence="2" key="1">
    <citation type="submission" date="2023-03" db="EMBL/GenBank/DDBJ databases">
        <title>Massive genome expansion in bonnet fungi (Mycena s.s.) driven by repeated elements and novel gene families across ecological guilds.</title>
        <authorList>
            <consortium name="Lawrence Berkeley National Laboratory"/>
            <person name="Harder C.B."/>
            <person name="Miyauchi S."/>
            <person name="Viragh M."/>
            <person name="Kuo A."/>
            <person name="Thoen E."/>
            <person name="Andreopoulos B."/>
            <person name="Lu D."/>
            <person name="Skrede I."/>
            <person name="Drula E."/>
            <person name="Henrissat B."/>
            <person name="Morin E."/>
            <person name="Kohler A."/>
            <person name="Barry K."/>
            <person name="LaButti K."/>
            <person name="Morin E."/>
            <person name="Salamov A."/>
            <person name="Lipzen A."/>
            <person name="Mereny Z."/>
            <person name="Hegedus B."/>
            <person name="Baldrian P."/>
            <person name="Stursova M."/>
            <person name="Weitz H."/>
            <person name="Taylor A."/>
            <person name="Grigoriev I.V."/>
            <person name="Nagy L.G."/>
            <person name="Martin F."/>
            <person name="Kauserud H."/>
        </authorList>
    </citation>
    <scope>NUCLEOTIDE SEQUENCE</scope>
    <source>
        <strain evidence="2">9144</strain>
    </source>
</reference>
<organism evidence="2 3">
    <name type="scientific">Mycena pura</name>
    <dbReference type="NCBI Taxonomy" id="153505"/>
    <lineage>
        <taxon>Eukaryota</taxon>
        <taxon>Fungi</taxon>
        <taxon>Dikarya</taxon>
        <taxon>Basidiomycota</taxon>
        <taxon>Agaricomycotina</taxon>
        <taxon>Agaricomycetes</taxon>
        <taxon>Agaricomycetidae</taxon>
        <taxon>Agaricales</taxon>
        <taxon>Marasmiineae</taxon>
        <taxon>Mycenaceae</taxon>
        <taxon>Mycena</taxon>
    </lineage>
</organism>
<dbReference type="PANTHER" id="PTHR12358">
    <property type="entry name" value="SPHINGOSINE KINASE"/>
    <property type="match status" value="1"/>
</dbReference>
<dbReference type="PROSITE" id="PS50146">
    <property type="entry name" value="DAGK"/>
    <property type="match status" value="1"/>
</dbReference>
<proteinExistence type="predicted"/>
<dbReference type="SUPFAM" id="SSF111331">
    <property type="entry name" value="NAD kinase/diacylglycerol kinase-like"/>
    <property type="match status" value="1"/>
</dbReference>
<dbReference type="GO" id="GO:0016020">
    <property type="term" value="C:membrane"/>
    <property type="evidence" value="ECO:0007669"/>
    <property type="project" value="TreeGrafter"/>
</dbReference>
<evidence type="ECO:0000259" key="1">
    <source>
        <dbReference type="PROSITE" id="PS50146"/>
    </source>
</evidence>
<dbReference type="InterPro" id="IPR016064">
    <property type="entry name" value="NAD/diacylglycerol_kinase_sf"/>
</dbReference>
<evidence type="ECO:0000313" key="2">
    <source>
        <dbReference type="EMBL" id="KAJ7219297.1"/>
    </source>
</evidence>
<dbReference type="Proteomes" id="UP001219525">
    <property type="component" value="Unassembled WGS sequence"/>
</dbReference>